<dbReference type="InterPro" id="IPR006334">
    <property type="entry name" value="Glut_cys_ligase"/>
</dbReference>
<organism evidence="11 12">
    <name type="scientific">Convivina praedatoris</name>
    <dbReference type="NCBI Taxonomy" id="2880963"/>
    <lineage>
        <taxon>Bacteria</taxon>
        <taxon>Bacillati</taxon>
        <taxon>Bacillota</taxon>
        <taxon>Bacilli</taxon>
        <taxon>Lactobacillales</taxon>
        <taxon>Lactobacillaceae</taxon>
        <taxon>Convivina</taxon>
    </lineage>
</organism>
<keyword evidence="4 8" id="KW-0317">Glutathione biosynthesis</keyword>
<dbReference type="InterPro" id="IPR007370">
    <property type="entry name" value="Glu_cys_ligase"/>
</dbReference>
<accession>A0ABM9D1H6</accession>
<keyword evidence="6" id="KW-0067">ATP-binding</keyword>
<evidence type="ECO:0000313" key="12">
    <source>
        <dbReference type="Proteomes" id="UP000838102"/>
    </source>
</evidence>
<comment type="similarity">
    <text evidence="8">Belongs to the glutamate--cysteine ligase type 1 family.</text>
</comment>
<dbReference type="PANTHER" id="PTHR38761">
    <property type="entry name" value="GLUTAMATE--CYSTEINE LIGASE"/>
    <property type="match status" value="1"/>
</dbReference>
<evidence type="ECO:0000256" key="4">
    <source>
        <dbReference type="ARBA" id="ARBA00022684"/>
    </source>
</evidence>
<dbReference type="SUPFAM" id="SSF55931">
    <property type="entry name" value="Glutamine synthetase/guanido kinase"/>
    <property type="match status" value="1"/>
</dbReference>
<dbReference type="EC" id="6.3.2.2" evidence="2 9"/>
<keyword evidence="3 8" id="KW-0436">Ligase</keyword>
<evidence type="ECO:0000256" key="6">
    <source>
        <dbReference type="ARBA" id="ARBA00022840"/>
    </source>
</evidence>
<protein>
    <recommendedName>
        <fullName evidence="2 9">Glutamate--cysteine ligase</fullName>
        <ecNumber evidence="2 9">6.3.2.2</ecNumber>
    </recommendedName>
</protein>
<proteinExistence type="inferred from homology"/>
<evidence type="ECO:0000256" key="8">
    <source>
        <dbReference type="RuleBase" id="RU003544"/>
    </source>
</evidence>
<comment type="pathway">
    <text evidence="1 9">Sulfur metabolism; glutathione biosynthesis; glutathione from L-cysteine and L-glutamate: step 1/2.</text>
</comment>
<evidence type="ECO:0000256" key="7">
    <source>
        <dbReference type="ARBA" id="ARBA00048819"/>
    </source>
</evidence>
<dbReference type="Gene3D" id="3.30.590.20">
    <property type="match status" value="1"/>
</dbReference>
<gene>
    <name evidence="11" type="primary">gshAB_3</name>
    <name evidence="11" type="ORF">LMG032447_00765</name>
</gene>
<dbReference type="Proteomes" id="UP000838102">
    <property type="component" value="Unassembled WGS sequence"/>
</dbReference>
<dbReference type="InterPro" id="IPR014746">
    <property type="entry name" value="Gln_synth/guanido_kin_cat_dom"/>
</dbReference>
<comment type="catalytic activity">
    <reaction evidence="7 9">
        <text>L-cysteine + L-glutamate + ATP = gamma-L-glutamyl-L-cysteine + ADP + phosphate + H(+)</text>
        <dbReference type="Rhea" id="RHEA:13285"/>
        <dbReference type="ChEBI" id="CHEBI:15378"/>
        <dbReference type="ChEBI" id="CHEBI:29985"/>
        <dbReference type="ChEBI" id="CHEBI:30616"/>
        <dbReference type="ChEBI" id="CHEBI:35235"/>
        <dbReference type="ChEBI" id="CHEBI:43474"/>
        <dbReference type="ChEBI" id="CHEBI:58173"/>
        <dbReference type="ChEBI" id="CHEBI:456216"/>
        <dbReference type="EC" id="6.3.2.2"/>
    </reaction>
</comment>
<keyword evidence="12" id="KW-1185">Reference proteome</keyword>
<evidence type="ECO:0000256" key="1">
    <source>
        <dbReference type="ARBA" id="ARBA00005006"/>
    </source>
</evidence>
<keyword evidence="5" id="KW-0547">Nucleotide-binding</keyword>
<dbReference type="EMBL" id="CAKOEU010000003">
    <property type="protein sequence ID" value="CAH1853973.1"/>
    <property type="molecule type" value="Genomic_DNA"/>
</dbReference>
<sequence length="484" mass="55045">MSIYYSNFGQTIRFNDLSRQLSQLIMGLEVEMHRVNRQDGHLSDQVYPTSLGDPVQHHAIKNDFGYTQMEVITPANVNVFASLDMLAALNDTVRKNLAADESLWLYSMPPVLNPGRTEFKIAPADSVKTAYMETVVARRDIARSITSGVHINLGLALDVLHYVYHQFFEDQYQNEVDFTNSLYMKIAQGLMHYRWVFTLLFGEAPVADASFYEGRASLQGYVRSVRSSSYGFGNGVTGSYQDVDSYIAKVKEDVAVGDLIAEREFYDVVRLKGQNELADLATKGVQYLELRMFDLDALSKTGVSEVMVQFTELLFAYLMMTQSVVPDGHDVDEFLQESRQRNETVALEDPFNVSKYQGEALSLLSNLEEFAYDNRFKADWLPELRRRLTDPLESPAAKLITFLTDDFYQGMLALSNQRQIGQLRLRGLAGFSDLPLNEQKQLQAELVAHGDVNVVNRRLGTFFVQHQKQEYLLSKKGLFQKNEQ</sequence>
<dbReference type="Pfam" id="PF04262">
    <property type="entry name" value="Glu_cys_ligase"/>
    <property type="match status" value="1"/>
</dbReference>
<dbReference type="RefSeq" id="WP_248706178.1">
    <property type="nucleotide sequence ID" value="NZ_CAKOET010000003.1"/>
</dbReference>
<evidence type="ECO:0000256" key="2">
    <source>
        <dbReference type="ARBA" id="ARBA00012220"/>
    </source>
</evidence>
<feature type="domain" description="Glutamate--cysteine ligase" evidence="10">
    <location>
        <begin position="15"/>
        <end position="332"/>
    </location>
</feature>
<evidence type="ECO:0000256" key="3">
    <source>
        <dbReference type="ARBA" id="ARBA00022598"/>
    </source>
</evidence>
<evidence type="ECO:0000313" key="11">
    <source>
        <dbReference type="EMBL" id="CAH1853973.1"/>
    </source>
</evidence>
<reference evidence="11" key="1">
    <citation type="submission" date="2022-03" db="EMBL/GenBank/DDBJ databases">
        <authorList>
            <person name="Hettiarachchi G."/>
        </authorList>
    </citation>
    <scope>NUCLEOTIDE SEQUENCE</scope>
    <source>
        <strain evidence="11">LMG 32447</strain>
    </source>
</reference>
<evidence type="ECO:0000259" key="10">
    <source>
        <dbReference type="Pfam" id="PF04262"/>
    </source>
</evidence>
<evidence type="ECO:0000256" key="5">
    <source>
        <dbReference type="ARBA" id="ARBA00022741"/>
    </source>
</evidence>
<dbReference type="PANTHER" id="PTHR38761:SF1">
    <property type="entry name" value="GLUTAMATE--CYSTEINE LIGASE"/>
    <property type="match status" value="1"/>
</dbReference>
<comment type="caution">
    <text evidence="11">The sequence shown here is derived from an EMBL/GenBank/DDBJ whole genome shotgun (WGS) entry which is preliminary data.</text>
</comment>
<dbReference type="GO" id="GO:0004363">
    <property type="term" value="F:glutathione synthase activity"/>
    <property type="evidence" value="ECO:0007669"/>
    <property type="project" value="UniProtKB-EC"/>
</dbReference>
<name>A0ABM9D1H6_9LACO</name>
<evidence type="ECO:0000256" key="9">
    <source>
        <dbReference type="RuleBase" id="RU004391"/>
    </source>
</evidence>